<reference evidence="10" key="1">
    <citation type="submission" date="2025-08" db="UniProtKB">
        <authorList>
            <consortium name="RefSeq"/>
        </authorList>
    </citation>
    <scope>IDENTIFICATION</scope>
    <source>
        <tissue evidence="10">Entire body</tissue>
    </source>
</reference>
<evidence type="ECO:0000256" key="5">
    <source>
        <dbReference type="ARBA" id="ARBA00023157"/>
    </source>
</evidence>
<dbReference type="GeneID" id="108736267"/>
<evidence type="ECO:0000313" key="9">
    <source>
        <dbReference type="Proteomes" id="UP000192223"/>
    </source>
</evidence>
<evidence type="ECO:0000256" key="1">
    <source>
        <dbReference type="ARBA" id="ARBA00007664"/>
    </source>
</evidence>
<dbReference type="InterPro" id="IPR043504">
    <property type="entry name" value="Peptidase_S1_PA_chymotrypsin"/>
</dbReference>
<dbReference type="PROSITE" id="PS00134">
    <property type="entry name" value="TRYPSIN_HIS"/>
    <property type="match status" value="1"/>
</dbReference>
<dbReference type="InterPro" id="IPR050430">
    <property type="entry name" value="Peptidase_S1"/>
</dbReference>
<dbReference type="PANTHER" id="PTHR24276:SF91">
    <property type="entry name" value="AT26814P-RELATED"/>
    <property type="match status" value="1"/>
</dbReference>
<dbReference type="OrthoDB" id="10059102at2759"/>
<evidence type="ECO:0000256" key="6">
    <source>
        <dbReference type="RuleBase" id="RU363034"/>
    </source>
</evidence>
<dbReference type="KEGG" id="apln:108736267"/>
<evidence type="ECO:0000256" key="3">
    <source>
        <dbReference type="ARBA" id="ARBA00022801"/>
    </source>
</evidence>
<dbReference type="AlphaFoldDB" id="A0A1W4WJL1"/>
<dbReference type="PRINTS" id="PR00722">
    <property type="entry name" value="CHYMOTRYPSIN"/>
</dbReference>
<dbReference type="InterPro" id="IPR018114">
    <property type="entry name" value="TRYPSIN_HIS"/>
</dbReference>
<dbReference type="FunFam" id="2.40.10.10:FF:000166">
    <property type="entry name" value="Trypsin"/>
    <property type="match status" value="1"/>
</dbReference>
<evidence type="ECO:0000256" key="7">
    <source>
        <dbReference type="SAM" id="SignalP"/>
    </source>
</evidence>
<sequence length="250" mass="26008">MMGVLVFVAFVPFALAFPHQQTGSSLSQPSTKIVGGSSATINEIPYIVQVYKNGGPQCGGSIISRTWVVSASHCLEGLRAVNVSVRAGTDQFLKGGVVIRASNVYVHPNYNSDTLDYDIGLIRLASALSFGPTIAAISLANRKVAAGTLAVVSGWGYLAGGDNDTAPTQLQKVTLPVVRDSECPEKITQLKLCAGSKSKIQSPCSGDSGGPLAVGNTLIGVVSFGYDCNGISLYANITDLHSWISSIASI</sequence>
<feature type="signal peptide" evidence="7">
    <location>
        <begin position="1"/>
        <end position="16"/>
    </location>
</feature>
<gene>
    <name evidence="10" type="primary">LOC108736267</name>
</gene>
<dbReference type="InterPro" id="IPR001254">
    <property type="entry name" value="Trypsin_dom"/>
</dbReference>
<name>A0A1W4WJL1_AGRPL</name>
<dbReference type="GO" id="GO:0004252">
    <property type="term" value="F:serine-type endopeptidase activity"/>
    <property type="evidence" value="ECO:0007669"/>
    <property type="project" value="InterPro"/>
</dbReference>
<keyword evidence="4 6" id="KW-0720">Serine protease</keyword>
<keyword evidence="9" id="KW-1185">Reference proteome</keyword>
<evidence type="ECO:0000313" key="10">
    <source>
        <dbReference type="RefSeq" id="XP_018324126.1"/>
    </source>
</evidence>
<dbReference type="InterPro" id="IPR001314">
    <property type="entry name" value="Peptidase_S1A"/>
</dbReference>
<accession>A0A1W4WJL1</accession>
<dbReference type="STRING" id="224129.A0A1W4WJL1"/>
<dbReference type="SUPFAM" id="SSF50494">
    <property type="entry name" value="Trypsin-like serine proteases"/>
    <property type="match status" value="1"/>
</dbReference>
<evidence type="ECO:0000259" key="8">
    <source>
        <dbReference type="PROSITE" id="PS50240"/>
    </source>
</evidence>
<keyword evidence="2 6" id="KW-0645">Protease</keyword>
<dbReference type="PROSITE" id="PS50240">
    <property type="entry name" value="TRYPSIN_DOM"/>
    <property type="match status" value="1"/>
</dbReference>
<feature type="chain" id="PRO_5010704319" evidence="7">
    <location>
        <begin position="17"/>
        <end position="250"/>
    </location>
</feature>
<dbReference type="Proteomes" id="UP000192223">
    <property type="component" value="Unplaced"/>
</dbReference>
<protein>
    <submittedName>
        <fullName evidence="10">Trypsin alpha-like isoform X1</fullName>
    </submittedName>
</protein>
<evidence type="ECO:0000256" key="4">
    <source>
        <dbReference type="ARBA" id="ARBA00022825"/>
    </source>
</evidence>
<dbReference type="PANTHER" id="PTHR24276">
    <property type="entry name" value="POLYSERASE-RELATED"/>
    <property type="match status" value="1"/>
</dbReference>
<comment type="similarity">
    <text evidence="1">Belongs to the peptidase S1 family.</text>
</comment>
<keyword evidence="3 6" id="KW-0378">Hydrolase</keyword>
<dbReference type="InParanoid" id="A0A1W4WJL1"/>
<evidence type="ECO:0000256" key="2">
    <source>
        <dbReference type="ARBA" id="ARBA00022670"/>
    </source>
</evidence>
<dbReference type="Pfam" id="PF00089">
    <property type="entry name" value="Trypsin"/>
    <property type="match status" value="1"/>
</dbReference>
<keyword evidence="7" id="KW-0732">Signal</keyword>
<dbReference type="InterPro" id="IPR033116">
    <property type="entry name" value="TRYPSIN_SER"/>
</dbReference>
<dbReference type="SMART" id="SM00020">
    <property type="entry name" value="Tryp_SPc"/>
    <property type="match status" value="1"/>
</dbReference>
<feature type="domain" description="Peptidase S1" evidence="8">
    <location>
        <begin position="33"/>
        <end position="249"/>
    </location>
</feature>
<dbReference type="InterPro" id="IPR009003">
    <property type="entry name" value="Peptidase_S1_PA"/>
</dbReference>
<dbReference type="GO" id="GO:0006508">
    <property type="term" value="P:proteolysis"/>
    <property type="evidence" value="ECO:0007669"/>
    <property type="project" value="UniProtKB-KW"/>
</dbReference>
<organism evidence="9 10">
    <name type="scientific">Agrilus planipennis</name>
    <name type="common">Emerald ash borer</name>
    <name type="synonym">Agrilus marcopoli</name>
    <dbReference type="NCBI Taxonomy" id="224129"/>
    <lineage>
        <taxon>Eukaryota</taxon>
        <taxon>Metazoa</taxon>
        <taxon>Ecdysozoa</taxon>
        <taxon>Arthropoda</taxon>
        <taxon>Hexapoda</taxon>
        <taxon>Insecta</taxon>
        <taxon>Pterygota</taxon>
        <taxon>Neoptera</taxon>
        <taxon>Endopterygota</taxon>
        <taxon>Coleoptera</taxon>
        <taxon>Polyphaga</taxon>
        <taxon>Elateriformia</taxon>
        <taxon>Buprestoidea</taxon>
        <taxon>Buprestidae</taxon>
        <taxon>Agrilinae</taxon>
        <taxon>Agrilus</taxon>
    </lineage>
</organism>
<dbReference type="CDD" id="cd00190">
    <property type="entry name" value="Tryp_SPc"/>
    <property type="match status" value="1"/>
</dbReference>
<proteinExistence type="inferred from homology"/>
<dbReference type="PROSITE" id="PS00135">
    <property type="entry name" value="TRYPSIN_SER"/>
    <property type="match status" value="1"/>
</dbReference>
<keyword evidence="5" id="KW-1015">Disulfide bond</keyword>
<dbReference type="RefSeq" id="XP_018324126.1">
    <property type="nucleotide sequence ID" value="XM_018468624.2"/>
</dbReference>
<dbReference type="Gene3D" id="2.40.10.10">
    <property type="entry name" value="Trypsin-like serine proteases"/>
    <property type="match status" value="1"/>
</dbReference>